<reference evidence="2 3" key="1">
    <citation type="journal article" date="2010" name="J. Bacteriol.">
        <title>Genome sequence of Pantoea ananatis LMG20103, the causative agent of Eucalyptus blight and dieback.</title>
        <authorList>
            <person name="De Maayer P."/>
            <person name="Chan W.Y."/>
            <person name="Venter S.N."/>
            <person name="Toth I.K."/>
            <person name="Birch P.R."/>
            <person name="Joubert F."/>
            <person name="Coutinho T.A."/>
        </authorList>
    </citation>
    <scope>NUCLEOTIDE SEQUENCE [LARGE SCALE GENOMIC DNA]</scope>
    <source>
        <strain evidence="2 3">LMG 20103</strain>
    </source>
</reference>
<dbReference type="HOGENOM" id="CLU_3155787_0_0_6"/>
<dbReference type="Gene3D" id="1.10.10.60">
    <property type="entry name" value="Homeodomain-like"/>
    <property type="match status" value="1"/>
</dbReference>
<proteinExistence type="predicted"/>
<organism evidence="2 3">
    <name type="scientific">Pantoea ananatis (strain LMG 20103)</name>
    <dbReference type="NCBI Taxonomy" id="706191"/>
    <lineage>
        <taxon>Bacteria</taxon>
        <taxon>Pseudomonadati</taxon>
        <taxon>Pseudomonadota</taxon>
        <taxon>Gammaproteobacteria</taxon>
        <taxon>Enterobacterales</taxon>
        <taxon>Erwiniaceae</taxon>
        <taxon>Pantoea</taxon>
    </lineage>
</organism>
<evidence type="ECO:0000313" key="2">
    <source>
        <dbReference type="EMBL" id="ADD78129.1"/>
    </source>
</evidence>
<dbReference type="AlphaFoldDB" id="D4GKU0"/>
<dbReference type="EMBL" id="CP001875">
    <property type="protein sequence ID" value="ADD78129.1"/>
    <property type="molecule type" value="Genomic_DNA"/>
</dbReference>
<accession>D4GKU0</accession>
<dbReference type="KEGG" id="pam:PANA_2962"/>
<dbReference type="Pfam" id="PF02954">
    <property type="entry name" value="HTH_8"/>
    <property type="match status" value="1"/>
</dbReference>
<dbReference type="GO" id="GO:0043565">
    <property type="term" value="F:sequence-specific DNA binding"/>
    <property type="evidence" value="ECO:0007669"/>
    <property type="project" value="InterPro"/>
</dbReference>
<dbReference type="InterPro" id="IPR002197">
    <property type="entry name" value="HTH_Fis"/>
</dbReference>
<dbReference type="PRINTS" id="PR01590">
    <property type="entry name" value="HTHFIS"/>
</dbReference>
<name>D4GKU0_PANAM</name>
<dbReference type="Proteomes" id="UP000001702">
    <property type="component" value="Chromosome"/>
</dbReference>
<gene>
    <name evidence="2" type="ordered locus">PANA_2962</name>
</gene>
<keyword evidence="3" id="KW-1185">Reference proteome</keyword>
<evidence type="ECO:0000259" key="1">
    <source>
        <dbReference type="Pfam" id="PF02954"/>
    </source>
</evidence>
<feature type="domain" description="DNA binding HTH" evidence="1">
    <location>
        <begin position="11"/>
        <end position="44"/>
    </location>
</feature>
<protein>
    <recommendedName>
        <fullName evidence="1">DNA binding HTH domain-containing protein</fullName>
    </recommendedName>
</protein>
<evidence type="ECO:0000313" key="3">
    <source>
        <dbReference type="Proteomes" id="UP000001702"/>
    </source>
</evidence>
<dbReference type="InterPro" id="IPR009057">
    <property type="entry name" value="Homeodomain-like_sf"/>
</dbReference>
<dbReference type="SUPFAM" id="SSF46689">
    <property type="entry name" value="Homeodomain-like"/>
    <property type="match status" value="1"/>
</dbReference>
<sequence length="48" mass="5495">MKSSRFLFVIIITRIITQTQGDKVRAAAILGISPTTLWRKLKEYDLNS</sequence>